<organism evidence="1 2">
    <name type="scientific">Trachipleistophora hominis</name>
    <name type="common">Microsporidian parasite</name>
    <dbReference type="NCBI Taxonomy" id="72359"/>
    <lineage>
        <taxon>Eukaryota</taxon>
        <taxon>Fungi</taxon>
        <taxon>Fungi incertae sedis</taxon>
        <taxon>Microsporidia</taxon>
        <taxon>Pleistophoridae</taxon>
        <taxon>Trachipleistophora</taxon>
    </lineage>
</organism>
<keyword evidence="2" id="KW-1185">Reference proteome</keyword>
<dbReference type="AlphaFoldDB" id="L7JT16"/>
<dbReference type="EMBL" id="JH994098">
    <property type="protein sequence ID" value="ELQ73897.1"/>
    <property type="molecule type" value="Genomic_DNA"/>
</dbReference>
<sequence length="959" mass="110077">MFHQLFNHIDRALVTILIFDGYSQKACKDFLVCNVLEETEIGRLMEKISLQSAFYSDKCEAQRSGFKCCTNSEPIEQIEADKLYHDLFLYSFHGIKKLTYKCFHDVIQSNKDVSFKTVTIPFSKFLFVKILNLVPFNANNYMHSEIYMLLRYMLPLKYRTGWLVGVVCAYFNSNQNLINQLKSHNEDPIGYELTFEMAFLSNVLFGKSYTAECFRKAVNSYIVFSLVGMNNSGTCITVKHLNEHNYLIKQINLNEFFIGFLSDRIILSYSYLVHNDSVLDERFNTIASNHSLTVEVYDDETNSGIIIVNGEIFDNIKILMGSKFLIGRNIGKLILNINEPVARLYSLSFSCLSTLTTIRCEFDVIGFLYTIPEHIQIILEVFGEVISNEMLMMPSNVIRLEFYQCEFETNISLPSHLKSVELYASVIANDAIIVFNENIEEITVLINMAGQFDLSGTGGFNRIDGKLNIISPIEYKKQDEILSLRLYCVYVYGIVYIDPSIEIITLNSVTLRENSKIVFSKTNKTIKITNCAGVFDLRENLGVEFHLEENMKIDIAKYSDVIPNVCNITLCNVHFEHNIVLPEDCTSIVLSSVMVPENVLVILNSSCKTICISNSIIALDARNVGVIETISLEFSTLKSDSIRFINSERVNHLHLYKICRNPAMIKSLLTDFKEIHHLQFNNYYVSQETDLFITFLDDSHSLSLFDEVSNDFISFLKKTCASQPCSSSSYLYMRSNVVINYILNAFLNESTAKTMKKLEIKDVFVSVDNCKLFPALCNLEILGVFRMESVMQLLHNLPPNLKILNIAGKFDRTVNQPIQYLIRPSVLVRLHNNMRVLVVDIEFVSNLLYISHLMPALEVLMVRYASLSNTVFRKQNKKIKLRELIVECTDNLIIIGQELLSKPKIYAFVSHLFDYVDFSLLDDFVFISPNKMMKIDPKSISLQHRTLNQQIMSLRQFNY</sequence>
<accession>L7JT16</accession>
<evidence type="ECO:0000313" key="1">
    <source>
        <dbReference type="EMBL" id="ELQ73897.1"/>
    </source>
</evidence>
<evidence type="ECO:0000313" key="2">
    <source>
        <dbReference type="Proteomes" id="UP000011185"/>
    </source>
</evidence>
<protein>
    <submittedName>
        <fullName evidence="1">Putative LRR containing protein</fullName>
    </submittedName>
</protein>
<gene>
    <name evidence="1" type="ORF">THOM_3175</name>
</gene>
<dbReference type="Proteomes" id="UP000011185">
    <property type="component" value="Unassembled WGS sequence"/>
</dbReference>
<dbReference type="VEuPathDB" id="MicrosporidiaDB:THOM_3175"/>
<proteinExistence type="predicted"/>
<reference evidence="1 2" key="1">
    <citation type="journal article" date="2012" name="PLoS Pathog.">
        <title>The genome of the obligate intracellular parasite Trachipleistophora hominis: new insights into microsporidian genome dynamics and reductive evolution.</title>
        <authorList>
            <person name="Heinz E."/>
            <person name="Williams T.A."/>
            <person name="Nakjang S."/>
            <person name="Noel C.J."/>
            <person name="Swan D.C."/>
            <person name="Goldberg A.V."/>
            <person name="Harris S.R."/>
            <person name="Weinmaier T."/>
            <person name="Markert S."/>
            <person name="Becher D."/>
            <person name="Bernhardt J."/>
            <person name="Dagan T."/>
            <person name="Hacker C."/>
            <person name="Lucocq J.M."/>
            <person name="Schweder T."/>
            <person name="Rattei T."/>
            <person name="Hall N."/>
            <person name="Hirt R.P."/>
            <person name="Embley T.M."/>
        </authorList>
    </citation>
    <scope>NUCLEOTIDE SEQUENCE [LARGE SCALE GENOMIC DNA]</scope>
</reference>
<dbReference type="InParanoid" id="L7JT16"/>
<dbReference type="HOGENOM" id="CLU_012976_0_0_1"/>
<dbReference type="OrthoDB" id="1081807at2759"/>
<name>L7JT16_TRAHO</name>